<sequence>MAAKPKIPLRERKYARTKLALVNATIQRLEATPMEEITVNSLCDDIEISEATFFNYFAKKGDLLDYYMQLWTLEIAWKIRNSGQSGIAAIDTLFATAAQQFQQHPGLMGEVLARLARLREKSAPQPIGRAERHRAFEKVITEENASEIEALNVSGLDALLVSALQQAISKGELPSNTHVPTAMLGLVSLFYGIPLLLRMGNPDIIPVSYRQQLAIFWQGMRAASQRA</sequence>
<proteinExistence type="predicted"/>
<accession>A0A3B0ZGZ4</accession>
<reference evidence="1" key="1">
    <citation type="submission" date="2018-06" db="EMBL/GenBank/DDBJ databases">
        <authorList>
            <person name="Zhirakovskaya E."/>
        </authorList>
    </citation>
    <scope>NUCLEOTIDE SEQUENCE</scope>
</reference>
<dbReference type="SUPFAM" id="SSF46689">
    <property type="entry name" value="Homeodomain-like"/>
    <property type="match status" value="1"/>
</dbReference>
<organism evidence="1">
    <name type="scientific">hydrothermal vent metagenome</name>
    <dbReference type="NCBI Taxonomy" id="652676"/>
    <lineage>
        <taxon>unclassified sequences</taxon>
        <taxon>metagenomes</taxon>
        <taxon>ecological metagenomes</taxon>
    </lineage>
</organism>
<gene>
    <name evidence="1" type="ORF">MNBD_GAMMA17-227</name>
</gene>
<dbReference type="EMBL" id="UOFQ01000045">
    <property type="protein sequence ID" value="VAW86587.1"/>
    <property type="molecule type" value="Genomic_DNA"/>
</dbReference>
<evidence type="ECO:0008006" key="2">
    <source>
        <dbReference type="Google" id="ProtNLM"/>
    </source>
</evidence>
<protein>
    <recommendedName>
        <fullName evidence="2">HTH tetR-type domain-containing protein</fullName>
    </recommendedName>
</protein>
<evidence type="ECO:0000313" key="1">
    <source>
        <dbReference type="EMBL" id="VAW86587.1"/>
    </source>
</evidence>
<name>A0A3B0ZGZ4_9ZZZZ</name>
<dbReference type="Gene3D" id="1.10.357.10">
    <property type="entry name" value="Tetracycline Repressor, domain 2"/>
    <property type="match status" value="1"/>
</dbReference>
<dbReference type="InterPro" id="IPR036271">
    <property type="entry name" value="Tet_transcr_reg_TetR-rel_C_sf"/>
</dbReference>
<dbReference type="SUPFAM" id="SSF48498">
    <property type="entry name" value="Tetracyclin repressor-like, C-terminal domain"/>
    <property type="match status" value="1"/>
</dbReference>
<dbReference type="AlphaFoldDB" id="A0A3B0ZGZ4"/>
<dbReference type="InterPro" id="IPR009057">
    <property type="entry name" value="Homeodomain-like_sf"/>
</dbReference>